<evidence type="ECO:0000256" key="1">
    <source>
        <dbReference type="SAM" id="MobiDB-lite"/>
    </source>
</evidence>
<protein>
    <submittedName>
        <fullName evidence="2">Uncharacterized protein</fullName>
    </submittedName>
</protein>
<dbReference type="EMBL" id="GGEC01083936">
    <property type="protein sequence ID" value="MBX64420.1"/>
    <property type="molecule type" value="Transcribed_RNA"/>
</dbReference>
<sequence length="40" mass="4545">MQRARLTQKQINLSPNPNSQGNTKHKNHALLLFSSITFPI</sequence>
<proteinExistence type="predicted"/>
<accession>A0A2P2QBP7</accession>
<dbReference type="AlphaFoldDB" id="A0A2P2QBP7"/>
<name>A0A2P2QBP7_RHIMU</name>
<feature type="region of interest" description="Disordered" evidence="1">
    <location>
        <begin position="1"/>
        <end position="26"/>
    </location>
</feature>
<organism evidence="2">
    <name type="scientific">Rhizophora mucronata</name>
    <name type="common">Asiatic mangrove</name>
    <dbReference type="NCBI Taxonomy" id="61149"/>
    <lineage>
        <taxon>Eukaryota</taxon>
        <taxon>Viridiplantae</taxon>
        <taxon>Streptophyta</taxon>
        <taxon>Embryophyta</taxon>
        <taxon>Tracheophyta</taxon>
        <taxon>Spermatophyta</taxon>
        <taxon>Magnoliopsida</taxon>
        <taxon>eudicotyledons</taxon>
        <taxon>Gunneridae</taxon>
        <taxon>Pentapetalae</taxon>
        <taxon>rosids</taxon>
        <taxon>fabids</taxon>
        <taxon>Malpighiales</taxon>
        <taxon>Rhizophoraceae</taxon>
        <taxon>Rhizophora</taxon>
    </lineage>
</organism>
<evidence type="ECO:0000313" key="2">
    <source>
        <dbReference type="EMBL" id="MBX64420.1"/>
    </source>
</evidence>
<reference evidence="2" key="1">
    <citation type="submission" date="2018-02" db="EMBL/GenBank/DDBJ databases">
        <title>Rhizophora mucronata_Transcriptome.</title>
        <authorList>
            <person name="Meera S.P."/>
            <person name="Sreeshan A."/>
            <person name="Augustine A."/>
        </authorList>
    </citation>
    <scope>NUCLEOTIDE SEQUENCE</scope>
    <source>
        <tissue evidence="2">Leaf</tissue>
    </source>
</reference>
<feature type="compositionally biased region" description="Polar residues" evidence="1">
    <location>
        <begin position="1"/>
        <end position="22"/>
    </location>
</feature>